<keyword evidence="4" id="KW-1185">Reference proteome</keyword>
<name>A0A3A2ZFS8_9EURO</name>
<protein>
    <submittedName>
        <fullName evidence="3">Uncharacterized protein</fullName>
    </submittedName>
</protein>
<evidence type="ECO:0000256" key="1">
    <source>
        <dbReference type="SAM" id="MobiDB-lite"/>
    </source>
</evidence>
<keyword evidence="2" id="KW-1133">Transmembrane helix</keyword>
<evidence type="ECO:0000256" key="2">
    <source>
        <dbReference type="SAM" id="Phobius"/>
    </source>
</evidence>
<feature type="transmembrane region" description="Helical" evidence="2">
    <location>
        <begin position="159"/>
        <end position="180"/>
    </location>
</feature>
<evidence type="ECO:0000313" key="4">
    <source>
        <dbReference type="Proteomes" id="UP000266188"/>
    </source>
</evidence>
<sequence length="199" mass="21586">MSTSAAGFKRPGGDPPEEPSSRLPFCPRCGSKSHPGECRPKCPGCGKRHAGACKAYCTICRGRVGHTWAHCPRRRRQQHQQQQGIFMNRPDFRGATFNFSSLFTPAQAVLPAAAAATPALGSAQVAPPALLLLPPPPPPPPPPTNWPVARRCAVPSLPFPLLSFLLLPTGPLSLNLYVAFPPTFGRRLRRGVRIRPHRK</sequence>
<organism evidence="3 4">
    <name type="scientific">Aspergillus sclerotialis</name>
    <dbReference type="NCBI Taxonomy" id="2070753"/>
    <lineage>
        <taxon>Eukaryota</taxon>
        <taxon>Fungi</taxon>
        <taxon>Dikarya</taxon>
        <taxon>Ascomycota</taxon>
        <taxon>Pezizomycotina</taxon>
        <taxon>Eurotiomycetes</taxon>
        <taxon>Eurotiomycetidae</taxon>
        <taxon>Eurotiales</taxon>
        <taxon>Aspergillaceae</taxon>
        <taxon>Aspergillus</taxon>
        <taxon>Aspergillus subgen. Polypaecilum</taxon>
    </lineage>
</organism>
<keyword evidence="2" id="KW-0472">Membrane</keyword>
<dbReference type="Proteomes" id="UP000266188">
    <property type="component" value="Unassembled WGS sequence"/>
</dbReference>
<comment type="caution">
    <text evidence="3">The sequence shown here is derived from an EMBL/GenBank/DDBJ whole genome shotgun (WGS) entry which is preliminary data.</text>
</comment>
<reference evidence="4" key="1">
    <citation type="submission" date="2017-02" db="EMBL/GenBank/DDBJ databases">
        <authorList>
            <person name="Tafer H."/>
            <person name="Lopandic K."/>
        </authorList>
    </citation>
    <scope>NUCLEOTIDE SEQUENCE [LARGE SCALE GENOMIC DNA]</scope>
    <source>
        <strain evidence="4">CBS 366.77</strain>
    </source>
</reference>
<accession>A0A3A2ZFS8</accession>
<evidence type="ECO:0000313" key="3">
    <source>
        <dbReference type="EMBL" id="RJE20207.1"/>
    </source>
</evidence>
<keyword evidence="2" id="KW-0812">Transmembrane</keyword>
<feature type="region of interest" description="Disordered" evidence="1">
    <location>
        <begin position="1"/>
        <end position="24"/>
    </location>
</feature>
<dbReference type="AlphaFoldDB" id="A0A3A2ZFS8"/>
<gene>
    <name evidence="3" type="ORF">PHISCL_07446</name>
</gene>
<dbReference type="EMBL" id="MVGC01000328">
    <property type="protein sequence ID" value="RJE20207.1"/>
    <property type="molecule type" value="Genomic_DNA"/>
</dbReference>
<proteinExistence type="predicted"/>